<protein>
    <recommendedName>
        <fullName evidence="5 13">Malto-oligosyltrehalose trehalohydrolase</fullName>
        <shortName evidence="14">MTHase</shortName>
        <ecNumber evidence="4 13">3.2.1.141</ecNumber>
    </recommendedName>
    <alternativeName>
        <fullName evidence="11 14">4-alpha-D-((1-&gt;4)-alpha-D-glucano)trehalose trehalohydrolase</fullName>
    </alternativeName>
    <alternativeName>
        <fullName evidence="10 14">Maltooligosyl trehalose trehalohydrolase</fullName>
    </alternativeName>
</protein>
<evidence type="ECO:0000256" key="16">
    <source>
        <dbReference type="PIRSR" id="PIRSR006337-3"/>
    </source>
</evidence>
<evidence type="ECO:0000256" key="6">
    <source>
        <dbReference type="ARBA" id="ARBA00022490"/>
    </source>
</evidence>
<dbReference type="EC" id="3.2.1.141" evidence="4 13"/>
<dbReference type="SMART" id="SM00642">
    <property type="entry name" value="Aamy"/>
    <property type="match status" value="1"/>
</dbReference>
<dbReference type="CDD" id="cd11325">
    <property type="entry name" value="AmyAc_GTHase"/>
    <property type="match status" value="1"/>
</dbReference>
<evidence type="ECO:0000256" key="4">
    <source>
        <dbReference type="ARBA" id="ARBA00012268"/>
    </source>
</evidence>
<dbReference type="PANTHER" id="PTHR43651">
    <property type="entry name" value="1,4-ALPHA-GLUCAN-BRANCHING ENZYME"/>
    <property type="match status" value="1"/>
</dbReference>
<dbReference type="GO" id="GO:0033942">
    <property type="term" value="F:4-alpha-D-(1-&gt;4)-alpha-D-glucanotrehalose trehalohydrolase activity"/>
    <property type="evidence" value="ECO:0007669"/>
    <property type="project" value="UniProtKB-EC"/>
</dbReference>
<evidence type="ECO:0000256" key="5">
    <source>
        <dbReference type="ARBA" id="ARBA00015938"/>
    </source>
</evidence>
<dbReference type="Gene3D" id="3.20.20.80">
    <property type="entry name" value="Glycosidases"/>
    <property type="match status" value="1"/>
</dbReference>
<evidence type="ECO:0000313" key="18">
    <source>
        <dbReference type="EMBL" id="EXF93186.1"/>
    </source>
</evidence>
<dbReference type="InterPro" id="IPR004193">
    <property type="entry name" value="Glyco_hydro_13_N"/>
</dbReference>
<comment type="subcellular location">
    <subcellularLocation>
        <location evidence="1 15">Cytoplasm</location>
    </subcellularLocation>
</comment>
<keyword evidence="7 14" id="KW-0378">Hydrolase</keyword>
<evidence type="ECO:0000256" key="10">
    <source>
        <dbReference type="ARBA" id="ARBA00032057"/>
    </source>
</evidence>
<dbReference type="HOGENOM" id="CLU_020726_0_0_6"/>
<dbReference type="PIRSF" id="PIRSF006337">
    <property type="entry name" value="Trehalose_TreZ"/>
    <property type="match status" value="1"/>
</dbReference>
<evidence type="ECO:0000256" key="7">
    <source>
        <dbReference type="ARBA" id="ARBA00022801"/>
    </source>
</evidence>
<proteinExistence type="inferred from homology"/>
<dbReference type="InterPro" id="IPR006047">
    <property type="entry name" value="GH13_cat_dom"/>
</dbReference>
<organism evidence="18 19">
    <name type="scientific">Pseudomonas fluorescens HK44</name>
    <dbReference type="NCBI Taxonomy" id="1042209"/>
    <lineage>
        <taxon>Bacteria</taxon>
        <taxon>Pseudomonadati</taxon>
        <taxon>Pseudomonadota</taxon>
        <taxon>Gammaproteobacteria</taxon>
        <taxon>Pseudomonadales</taxon>
        <taxon>Pseudomonadaceae</taxon>
        <taxon>Pseudomonas</taxon>
    </lineage>
</organism>
<evidence type="ECO:0000259" key="17">
    <source>
        <dbReference type="SMART" id="SM00642"/>
    </source>
</evidence>
<dbReference type="InterPro" id="IPR012768">
    <property type="entry name" value="Trehalose_TreZ"/>
</dbReference>
<dbReference type="InterPro" id="IPR017853">
    <property type="entry name" value="GH"/>
</dbReference>
<comment type="similarity">
    <text evidence="3 14">Belongs to the glycosyl hydrolase 13 family.</text>
</comment>
<comment type="caution">
    <text evidence="18">The sequence shown here is derived from an EMBL/GenBank/DDBJ whole genome shotgun (WGS) entry which is preliminary data.</text>
</comment>
<accession>A0A010RKP2</accession>
<dbReference type="RefSeq" id="WP_019690581.1">
    <property type="nucleotide sequence ID" value="NZ_AFOY02000015.1"/>
</dbReference>
<comment type="pathway">
    <text evidence="2 14">Glycan biosynthesis; trehalose biosynthesis.</text>
</comment>
<dbReference type="GO" id="GO:0005737">
    <property type="term" value="C:cytoplasm"/>
    <property type="evidence" value="ECO:0007669"/>
    <property type="project" value="UniProtKB-SubCell"/>
</dbReference>
<keyword evidence="9 14" id="KW-0326">Glycosidase</keyword>
<sequence>MPLRTLETWPHGAVMLDAEHTRFALWAPDAFYVSVELEDGQSLPMPPQEDGWFVLETRCPAGTRYRYNIDGERDVPDPASRAQAGSLASPSVVVDPHAYHWRHCFWQGRPWHEAVIYELHVGVLGGFAEVEKHLPRLAELGVTAIELMPLAQFPGERNWGYDGVLPYAPQSSYGTPDALKHLIDSAHGLGLAVIIDVVYNHFGPDGNDLHHYARGFFREDLHTPWGAAIDFRRREVRDFFIDNALMWLLEYRFDGLRLDAVHAIEDPDFLQELAATVREHIDPPRHVWLTLENEHNQASLLEQGFDAQWNDDGHNALHVLLTGETEAYYADFAEGPSEKLARCLSQGFAYQGHTNRHGRARGELSGHLPPSAFVLFLQNHDQIGNRAFGERLHQLTAPQALHAATVLLLLSPMIPLLFMGDEYAADEPFLFFTSHHGMLARQVREGRRNEFAAFSAFADPHTRERIPDPNALHTFTASRPTLTSSGPVTQHATLTLYRQLLLIRHREIIPRLPGAHALGATVLATGAVSARWHMGDGSLLCIDLNLSAEPVSHVPQPHSRLLFEYPQQSFEHLQQGTLAPCCALVSLTAATPLPPATGERP</sequence>
<dbReference type="eggNOG" id="COG0296">
    <property type="taxonomic scope" value="Bacteria"/>
</dbReference>
<evidence type="ECO:0000256" key="2">
    <source>
        <dbReference type="ARBA" id="ARBA00005199"/>
    </source>
</evidence>
<evidence type="ECO:0000256" key="13">
    <source>
        <dbReference type="NCBIfam" id="TIGR02402"/>
    </source>
</evidence>
<dbReference type="SUPFAM" id="SSF51445">
    <property type="entry name" value="(Trans)glycosidases"/>
    <property type="match status" value="1"/>
</dbReference>
<evidence type="ECO:0000313" key="19">
    <source>
        <dbReference type="Proteomes" id="UP000022611"/>
    </source>
</evidence>
<evidence type="ECO:0000256" key="9">
    <source>
        <dbReference type="ARBA" id="ARBA00023295"/>
    </source>
</evidence>
<evidence type="ECO:0000256" key="11">
    <source>
        <dbReference type="ARBA" id="ARBA00033284"/>
    </source>
</evidence>
<dbReference type="AlphaFoldDB" id="A0A010RKP2"/>
<dbReference type="PANTHER" id="PTHR43651:SF11">
    <property type="entry name" value="MALTO-OLIGOSYLTREHALOSE TREHALOHYDROLASE"/>
    <property type="match status" value="1"/>
</dbReference>
<evidence type="ECO:0000256" key="3">
    <source>
        <dbReference type="ARBA" id="ARBA00008061"/>
    </source>
</evidence>
<name>A0A010RKP2_PSEFL</name>
<feature type="site" description="Transition state stabilizer" evidence="16">
    <location>
        <position position="381"/>
    </location>
</feature>
<comment type="catalytic activity">
    <reaction evidence="12 14">
        <text>hydrolysis of (1-&gt;4)-alpha-D-glucosidic linkage in 4-alpha-D-[(1-&gt;4)-alpha-D-glucanosyl]n trehalose to yield trehalose and (1-&gt;4)-alpha-D-glucan.</text>
        <dbReference type="EC" id="3.2.1.141"/>
    </reaction>
</comment>
<dbReference type="Gene3D" id="1.10.10.760">
    <property type="entry name" value="E-set domains of sugar-utilizing enzymes"/>
    <property type="match status" value="1"/>
</dbReference>
<dbReference type="Proteomes" id="UP000022611">
    <property type="component" value="Unassembled WGS sequence"/>
</dbReference>
<dbReference type="UniPathway" id="UPA00299"/>
<keyword evidence="8" id="KW-0119">Carbohydrate metabolism</keyword>
<dbReference type="OrthoDB" id="9800174at2"/>
<dbReference type="Pfam" id="PF02922">
    <property type="entry name" value="CBM_48"/>
    <property type="match status" value="1"/>
</dbReference>
<evidence type="ECO:0000256" key="12">
    <source>
        <dbReference type="ARBA" id="ARBA00034013"/>
    </source>
</evidence>
<dbReference type="InterPro" id="IPR022567">
    <property type="entry name" value="DUF3459"/>
</dbReference>
<evidence type="ECO:0000256" key="1">
    <source>
        <dbReference type="ARBA" id="ARBA00004496"/>
    </source>
</evidence>
<dbReference type="NCBIfam" id="TIGR02402">
    <property type="entry name" value="trehalose_TreZ"/>
    <property type="match status" value="1"/>
</dbReference>
<gene>
    <name evidence="18" type="ORF">HK44_005700</name>
</gene>
<dbReference type="CDD" id="cd02853">
    <property type="entry name" value="E_set_MTHase_like_N"/>
    <property type="match status" value="1"/>
</dbReference>
<evidence type="ECO:0000256" key="8">
    <source>
        <dbReference type="ARBA" id="ARBA00023277"/>
    </source>
</evidence>
<dbReference type="PATRIC" id="fig|1042209.11.peg.3507"/>
<evidence type="ECO:0000256" key="15">
    <source>
        <dbReference type="PIRSR" id="PIRSR006337-1"/>
    </source>
</evidence>
<keyword evidence="6" id="KW-0963">Cytoplasm</keyword>
<dbReference type="Pfam" id="PF00128">
    <property type="entry name" value="Alpha-amylase"/>
    <property type="match status" value="1"/>
</dbReference>
<dbReference type="InterPro" id="IPR014756">
    <property type="entry name" value="Ig_E-set"/>
</dbReference>
<reference evidence="18 19" key="1">
    <citation type="journal article" date="2011" name="J. Bacteriol.">
        <title>Draft genome sequence of the polycyclic aromatic hydrocarbon-degrading, genetically engineered bioluminescent bioreporter Pseudomonas fluorescens HK44.</title>
        <authorList>
            <person name="Chauhan A."/>
            <person name="Layton A.C."/>
            <person name="Williams D.E."/>
            <person name="Smartt A.E."/>
            <person name="Ripp S."/>
            <person name="Karpinets T.V."/>
            <person name="Brown S.D."/>
            <person name="Sayler G.S."/>
        </authorList>
    </citation>
    <scope>NUCLEOTIDE SEQUENCE [LARGE SCALE GENOMIC DNA]</scope>
    <source>
        <strain evidence="18 19">HK44</strain>
    </source>
</reference>
<dbReference type="GO" id="GO:0005992">
    <property type="term" value="P:trehalose biosynthetic process"/>
    <property type="evidence" value="ECO:0007669"/>
    <property type="project" value="UniProtKB-UniRule"/>
</dbReference>
<feature type="domain" description="Glycosyl hydrolase family 13 catalytic" evidence="17">
    <location>
        <begin position="126"/>
        <end position="448"/>
    </location>
</feature>
<dbReference type="Gene3D" id="2.60.40.10">
    <property type="entry name" value="Immunoglobulins"/>
    <property type="match status" value="1"/>
</dbReference>
<feature type="active site" description="Proton donor" evidence="15">
    <location>
        <position position="292"/>
    </location>
</feature>
<feature type="active site" description="Nucleophile" evidence="15">
    <location>
        <position position="259"/>
    </location>
</feature>
<dbReference type="InterPro" id="IPR044901">
    <property type="entry name" value="Trehalose_TreZ_E-set_sf"/>
</dbReference>
<dbReference type="InterPro" id="IPR013783">
    <property type="entry name" value="Ig-like_fold"/>
</dbReference>
<dbReference type="Pfam" id="PF11941">
    <property type="entry name" value="DUF3459"/>
    <property type="match status" value="1"/>
</dbReference>
<dbReference type="EMBL" id="AFOY02000015">
    <property type="protein sequence ID" value="EXF93186.1"/>
    <property type="molecule type" value="Genomic_DNA"/>
</dbReference>
<evidence type="ECO:0000256" key="14">
    <source>
        <dbReference type="PIRNR" id="PIRNR006337"/>
    </source>
</evidence>
<dbReference type="SUPFAM" id="SSF81296">
    <property type="entry name" value="E set domains"/>
    <property type="match status" value="1"/>
</dbReference>